<dbReference type="AlphaFoldDB" id="A0A839SZJ2"/>
<keyword evidence="1" id="KW-0238">DNA-binding</keyword>
<proteinExistence type="predicted"/>
<organism evidence="3 4">
    <name type="scientific">Azomonas macrocytogenes</name>
    <name type="common">Azotobacter macrocytogenes</name>
    <dbReference type="NCBI Taxonomy" id="69962"/>
    <lineage>
        <taxon>Bacteria</taxon>
        <taxon>Pseudomonadati</taxon>
        <taxon>Pseudomonadota</taxon>
        <taxon>Gammaproteobacteria</taxon>
        <taxon>Pseudomonadales</taxon>
        <taxon>Pseudomonadaceae</taxon>
        <taxon>Azomonas</taxon>
    </lineage>
</organism>
<gene>
    <name evidence="3" type="ORF">FHR87_001139</name>
</gene>
<evidence type="ECO:0000256" key="1">
    <source>
        <dbReference type="ARBA" id="ARBA00023125"/>
    </source>
</evidence>
<dbReference type="Proteomes" id="UP000549250">
    <property type="component" value="Unassembled WGS sequence"/>
</dbReference>
<keyword evidence="4" id="KW-1185">Reference proteome</keyword>
<evidence type="ECO:0000313" key="3">
    <source>
        <dbReference type="EMBL" id="MBB3102751.1"/>
    </source>
</evidence>
<feature type="domain" description="Cas12f1-like TNB" evidence="2">
    <location>
        <begin position="41"/>
        <end position="92"/>
    </location>
</feature>
<dbReference type="Pfam" id="PF07282">
    <property type="entry name" value="Cas12f1-like_TNB"/>
    <property type="match status" value="1"/>
</dbReference>
<sequence length="92" mass="10337">MLPNVVEHHFRVLHLAETDLPGIGQFVSPGVIYVHRADAGWGELMRQIQYKGEWAGRQIVQIDRCYPSSKRCSGCGYLVASLPLNVRSWACP</sequence>
<comment type="caution">
    <text evidence="3">The sequence shown here is derived from an EMBL/GenBank/DDBJ whole genome shotgun (WGS) entry which is preliminary data.</text>
</comment>
<accession>A0A839SZJ2</accession>
<dbReference type="EMBL" id="JACHXI010000004">
    <property type="protein sequence ID" value="MBB3102751.1"/>
    <property type="molecule type" value="Genomic_DNA"/>
</dbReference>
<protein>
    <recommendedName>
        <fullName evidence="2">Cas12f1-like TNB domain-containing protein</fullName>
    </recommendedName>
</protein>
<evidence type="ECO:0000259" key="2">
    <source>
        <dbReference type="Pfam" id="PF07282"/>
    </source>
</evidence>
<dbReference type="GO" id="GO:0003677">
    <property type="term" value="F:DNA binding"/>
    <property type="evidence" value="ECO:0007669"/>
    <property type="project" value="UniProtKB-KW"/>
</dbReference>
<evidence type="ECO:0000313" key="4">
    <source>
        <dbReference type="Proteomes" id="UP000549250"/>
    </source>
</evidence>
<name>A0A839SZJ2_AZOMA</name>
<reference evidence="3 4" key="1">
    <citation type="submission" date="2020-08" db="EMBL/GenBank/DDBJ databases">
        <title>Genomic Encyclopedia of Type Strains, Phase III (KMG-III): the genomes of soil and plant-associated and newly described type strains.</title>
        <authorList>
            <person name="Whitman W."/>
        </authorList>
    </citation>
    <scope>NUCLEOTIDE SEQUENCE [LARGE SCALE GENOMIC DNA]</scope>
    <source>
        <strain evidence="3 4">CECT 4462</strain>
    </source>
</reference>
<dbReference type="InterPro" id="IPR010095">
    <property type="entry name" value="Cas12f1-like_TNB"/>
</dbReference>